<evidence type="ECO:0000313" key="1">
    <source>
        <dbReference type="EMBL" id="GGD52334.1"/>
    </source>
</evidence>
<protein>
    <recommendedName>
        <fullName evidence="3">DNA-deoxyinosine glycosylase</fullName>
    </recommendedName>
</protein>
<comment type="caution">
    <text evidence="1">The sequence shown here is derived from an EMBL/GenBank/DDBJ whole genome shotgun (WGS) entry which is preliminary data.</text>
</comment>
<dbReference type="InterPro" id="IPR036895">
    <property type="entry name" value="Uracil-DNA_glycosylase-like_sf"/>
</dbReference>
<evidence type="ECO:0008006" key="3">
    <source>
        <dbReference type="Google" id="ProtNLM"/>
    </source>
</evidence>
<dbReference type="AlphaFoldDB" id="A0A916YLX5"/>
<reference evidence="1 2" key="1">
    <citation type="journal article" date="2014" name="Int. J. Syst. Evol. Microbiol.">
        <title>Complete genome sequence of Corynebacterium casei LMG S-19264T (=DSM 44701T), isolated from a smear-ripened cheese.</title>
        <authorList>
            <consortium name="US DOE Joint Genome Institute (JGI-PGF)"/>
            <person name="Walter F."/>
            <person name="Albersmeier A."/>
            <person name="Kalinowski J."/>
            <person name="Ruckert C."/>
        </authorList>
    </citation>
    <scope>NUCLEOTIDE SEQUENCE [LARGE SCALE GENOMIC DNA]</scope>
    <source>
        <strain evidence="1 2">CGMCC 1.15358</strain>
    </source>
</reference>
<evidence type="ECO:0000313" key="2">
    <source>
        <dbReference type="Proteomes" id="UP000598997"/>
    </source>
</evidence>
<dbReference type="Gene3D" id="3.40.470.10">
    <property type="entry name" value="Uracil-DNA glycosylase-like domain"/>
    <property type="match status" value="1"/>
</dbReference>
<dbReference type="EMBL" id="BMIO01000011">
    <property type="protein sequence ID" value="GGD52334.1"/>
    <property type="molecule type" value="Genomic_DNA"/>
</dbReference>
<gene>
    <name evidence="1" type="ORF">GCM10010989_28040</name>
</gene>
<organism evidence="1 2">
    <name type="scientific">Croceicoccus pelagius</name>
    <dbReference type="NCBI Taxonomy" id="1703341"/>
    <lineage>
        <taxon>Bacteria</taxon>
        <taxon>Pseudomonadati</taxon>
        <taxon>Pseudomonadota</taxon>
        <taxon>Alphaproteobacteria</taxon>
        <taxon>Sphingomonadales</taxon>
        <taxon>Erythrobacteraceae</taxon>
        <taxon>Croceicoccus</taxon>
    </lineage>
</organism>
<keyword evidence="2" id="KW-1185">Reference proteome</keyword>
<dbReference type="Proteomes" id="UP000598997">
    <property type="component" value="Unassembled WGS sequence"/>
</dbReference>
<accession>A0A916YLX5</accession>
<name>A0A916YLX5_9SPHN</name>
<sequence length="119" mass="12730">MEYDARLAILLDHGIGLWDVVKSGRREGSLDTALREVEGNPLADLIADLPDLAAIGFNGGTAARIGRRLIGTDTPLALIDLPSSSPAFAAMSLAEKTARWLALRPFLTERKDSSRETGA</sequence>
<dbReference type="SUPFAM" id="SSF52141">
    <property type="entry name" value="Uracil-DNA glycosylase-like"/>
    <property type="match status" value="1"/>
</dbReference>
<proteinExistence type="predicted"/>